<dbReference type="Pfam" id="PF14604">
    <property type="entry name" value="SH3_9"/>
    <property type="match status" value="1"/>
</dbReference>
<dbReference type="SMART" id="SM00326">
    <property type="entry name" value="SH3"/>
    <property type="match status" value="1"/>
</dbReference>
<dbReference type="InterPro" id="IPR036028">
    <property type="entry name" value="SH3-like_dom_sf"/>
</dbReference>
<dbReference type="AlphaFoldDB" id="A0AAV2SJ88"/>
<feature type="domain" description="SH3" evidence="8">
    <location>
        <begin position="288"/>
        <end position="347"/>
    </location>
</feature>
<comment type="similarity">
    <text evidence="2">Belongs to the endophilin family.</text>
</comment>
<dbReference type="Gene3D" id="2.30.30.40">
    <property type="entry name" value="SH3 Domains"/>
    <property type="match status" value="1"/>
</dbReference>
<evidence type="ECO:0000256" key="5">
    <source>
        <dbReference type="ARBA" id="ARBA00023136"/>
    </source>
</evidence>
<dbReference type="SUPFAM" id="SSF103657">
    <property type="entry name" value="BAR/IMD domain-like"/>
    <property type="match status" value="1"/>
</dbReference>
<evidence type="ECO:0000256" key="3">
    <source>
        <dbReference type="ARBA" id="ARBA00022443"/>
    </source>
</evidence>
<feature type="region of interest" description="Disordered" evidence="7">
    <location>
        <begin position="264"/>
        <end position="290"/>
    </location>
</feature>
<dbReference type="PROSITE" id="PS50002">
    <property type="entry name" value="SH3"/>
    <property type="match status" value="1"/>
</dbReference>
<keyword evidence="4" id="KW-0175">Coiled coil</keyword>
<comment type="caution">
    <text evidence="10">The sequence shown here is derived from an EMBL/GenBank/DDBJ whole genome shotgun (WGS) entry which is preliminary data.</text>
</comment>
<evidence type="ECO:0000313" key="11">
    <source>
        <dbReference type="Proteomes" id="UP001497623"/>
    </source>
</evidence>
<dbReference type="Proteomes" id="UP001497623">
    <property type="component" value="Unassembled WGS sequence"/>
</dbReference>
<dbReference type="SMART" id="SM00721">
    <property type="entry name" value="BAR"/>
    <property type="match status" value="1"/>
</dbReference>
<dbReference type="InterPro" id="IPR027267">
    <property type="entry name" value="AH/BAR_dom_sf"/>
</dbReference>
<feature type="compositionally biased region" description="Polar residues" evidence="7">
    <location>
        <begin position="280"/>
        <end position="290"/>
    </location>
</feature>
<dbReference type="PANTHER" id="PTHR14167:SF81">
    <property type="entry name" value="ENDOPHILIN-A"/>
    <property type="match status" value="1"/>
</dbReference>
<proteinExistence type="inferred from homology"/>
<evidence type="ECO:0000256" key="4">
    <source>
        <dbReference type="ARBA" id="ARBA00023054"/>
    </source>
</evidence>
<dbReference type="PANTHER" id="PTHR14167">
    <property type="entry name" value="SH3 DOMAIN-CONTAINING"/>
    <property type="match status" value="1"/>
</dbReference>
<evidence type="ECO:0008006" key="12">
    <source>
        <dbReference type="Google" id="ProtNLM"/>
    </source>
</evidence>
<dbReference type="GO" id="GO:0005737">
    <property type="term" value="C:cytoplasm"/>
    <property type="evidence" value="ECO:0007669"/>
    <property type="project" value="InterPro"/>
</dbReference>
<dbReference type="InterPro" id="IPR050384">
    <property type="entry name" value="Endophilin_SH3RF"/>
</dbReference>
<comment type="subcellular location">
    <subcellularLocation>
        <location evidence="1">Membrane</location>
        <topology evidence="1">Peripheral membrane protein</topology>
    </subcellularLocation>
</comment>
<dbReference type="InterPro" id="IPR004148">
    <property type="entry name" value="BAR_dom"/>
</dbReference>
<evidence type="ECO:0000256" key="6">
    <source>
        <dbReference type="PROSITE-ProRule" id="PRU00192"/>
    </source>
</evidence>
<sequence length="350" mass="39648">MAFTGLVKQINKANQFMNEKIGSAQGTKFNKEFVEMERKVDIYDELTKEMVEKTKEFLRPNPDSRTKRSCAKGIYSQPSEVLGDCMVEYGNQFGEHSIYAKALVETGESMQQISDIKDNLDENMKMCFLDPIHLLSEIDIKEVMHHRKKLQGRRLDFDCKKRKMDNSGSNVTEEEIKLAEDKFAESWHLAQVGMHNILENDVEQVSQLVIFAENLLEYHKQCGEILEELVGKLNNRKNEAAIKPKKDFVPKALSDLGIISTLNVQSPSSRSPSPLPSPMNTPASTRSMAQPSATAIYDYEPDKEDELGFLEGDTIILTQQINENWFEGSLNGKTGLFPCTYVQVTLPLPN</sequence>
<dbReference type="Pfam" id="PF03114">
    <property type="entry name" value="BAR"/>
    <property type="match status" value="1"/>
</dbReference>
<dbReference type="PRINTS" id="PR00499">
    <property type="entry name" value="P67PHOX"/>
</dbReference>
<keyword evidence="5" id="KW-0472">Membrane</keyword>
<evidence type="ECO:0000259" key="8">
    <source>
        <dbReference type="PROSITE" id="PS50002"/>
    </source>
</evidence>
<evidence type="ECO:0000259" key="9">
    <source>
        <dbReference type="PROSITE" id="PS51021"/>
    </source>
</evidence>
<dbReference type="GO" id="GO:0098793">
    <property type="term" value="C:presynapse"/>
    <property type="evidence" value="ECO:0007669"/>
    <property type="project" value="TreeGrafter"/>
</dbReference>
<reference evidence="10 11" key="1">
    <citation type="submission" date="2024-05" db="EMBL/GenBank/DDBJ databases">
        <authorList>
            <person name="Wallberg A."/>
        </authorList>
    </citation>
    <scope>NUCLEOTIDE SEQUENCE [LARGE SCALE GENOMIC DNA]</scope>
</reference>
<protein>
    <recommendedName>
        <fullName evidence="12">Endophilin-A</fullName>
    </recommendedName>
</protein>
<evidence type="ECO:0000313" key="10">
    <source>
        <dbReference type="EMBL" id="CAL4195616.1"/>
    </source>
</evidence>
<dbReference type="EMBL" id="CAXKWB010071891">
    <property type="protein sequence ID" value="CAL4195616.1"/>
    <property type="molecule type" value="Genomic_DNA"/>
</dbReference>
<dbReference type="Gene3D" id="1.20.1270.60">
    <property type="entry name" value="Arfaptin homology (AH) domain/BAR domain"/>
    <property type="match status" value="1"/>
</dbReference>
<keyword evidence="3 6" id="KW-0728">SH3 domain</keyword>
<organism evidence="10 11">
    <name type="scientific">Meganyctiphanes norvegica</name>
    <name type="common">Northern krill</name>
    <name type="synonym">Thysanopoda norvegica</name>
    <dbReference type="NCBI Taxonomy" id="48144"/>
    <lineage>
        <taxon>Eukaryota</taxon>
        <taxon>Metazoa</taxon>
        <taxon>Ecdysozoa</taxon>
        <taxon>Arthropoda</taxon>
        <taxon>Crustacea</taxon>
        <taxon>Multicrustacea</taxon>
        <taxon>Malacostraca</taxon>
        <taxon>Eumalacostraca</taxon>
        <taxon>Eucarida</taxon>
        <taxon>Euphausiacea</taxon>
        <taxon>Euphausiidae</taxon>
        <taxon>Meganyctiphanes</taxon>
    </lineage>
</organism>
<dbReference type="GO" id="GO:0016191">
    <property type="term" value="P:synaptic vesicle uncoating"/>
    <property type="evidence" value="ECO:0007669"/>
    <property type="project" value="TreeGrafter"/>
</dbReference>
<dbReference type="InterPro" id="IPR001452">
    <property type="entry name" value="SH3_domain"/>
</dbReference>
<feature type="domain" description="BAR" evidence="9">
    <location>
        <begin position="18"/>
        <end position="242"/>
    </location>
</feature>
<gene>
    <name evidence="10" type="ORF">MNOR_LOCUS37065</name>
</gene>
<dbReference type="GO" id="GO:0098978">
    <property type="term" value="C:glutamatergic synapse"/>
    <property type="evidence" value="ECO:0007669"/>
    <property type="project" value="TreeGrafter"/>
</dbReference>
<evidence type="ECO:0000256" key="2">
    <source>
        <dbReference type="ARBA" id="ARBA00006697"/>
    </source>
</evidence>
<dbReference type="SUPFAM" id="SSF50044">
    <property type="entry name" value="SH3-domain"/>
    <property type="match status" value="1"/>
</dbReference>
<dbReference type="PROSITE" id="PS51021">
    <property type="entry name" value="BAR"/>
    <property type="match status" value="1"/>
</dbReference>
<dbReference type="PRINTS" id="PR00452">
    <property type="entry name" value="SH3DOMAIN"/>
</dbReference>
<evidence type="ECO:0000256" key="1">
    <source>
        <dbReference type="ARBA" id="ARBA00004170"/>
    </source>
</evidence>
<keyword evidence="11" id="KW-1185">Reference proteome</keyword>
<accession>A0AAV2SJ88</accession>
<name>A0AAV2SJ88_MEGNR</name>
<evidence type="ECO:0000256" key="7">
    <source>
        <dbReference type="SAM" id="MobiDB-lite"/>
    </source>
</evidence>